<evidence type="ECO:0000259" key="7">
    <source>
        <dbReference type="PROSITE" id="PS50943"/>
    </source>
</evidence>
<dbReference type="SUPFAM" id="SSF47413">
    <property type="entry name" value="lambda repressor-like DNA-binding domains"/>
    <property type="match status" value="1"/>
</dbReference>
<dbReference type="SMART" id="SM00530">
    <property type="entry name" value="HTH_XRE"/>
    <property type="match status" value="1"/>
</dbReference>
<dbReference type="SUPFAM" id="SSF54768">
    <property type="entry name" value="dsRNA-binding domain-like"/>
    <property type="match status" value="1"/>
</dbReference>
<dbReference type="InterPro" id="IPR014720">
    <property type="entry name" value="dsRBD_dom"/>
</dbReference>
<gene>
    <name evidence="8" type="ORF">GBAR_LOCUS8695</name>
</gene>
<evidence type="ECO:0000256" key="2">
    <source>
        <dbReference type="ARBA" id="ARBA00023319"/>
    </source>
</evidence>
<dbReference type="SMART" id="SM00358">
    <property type="entry name" value="DSRM"/>
    <property type="match status" value="1"/>
</dbReference>
<keyword evidence="2" id="KW-0393">Immunoglobulin domain</keyword>
<dbReference type="InterPro" id="IPR007110">
    <property type="entry name" value="Ig-like_dom"/>
</dbReference>
<dbReference type="PROSITE" id="PS50943">
    <property type="entry name" value="HTH_CROC1"/>
    <property type="match status" value="1"/>
</dbReference>
<dbReference type="CDD" id="cd10845">
    <property type="entry name" value="DSRM_RNAse_III_family"/>
    <property type="match status" value="1"/>
</dbReference>
<dbReference type="EMBL" id="CASHTH010001294">
    <property type="protein sequence ID" value="CAI8013800.1"/>
    <property type="molecule type" value="Genomic_DNA"/>
</dbReference>
<feature type="domain" description="Ig-like" evidence="5">
    <location>
        <begin position="267"/>
        <end position="348"/>
    </location>
</feature>
<dbReference type="PROSITE" id="PS50835">
    <property type="entry name" value="IG_LIKE"/>
    <property type="match status" value="3"/>
</dbReference>
<dbReference type="Gene3D" id="3.30.160.20">
    <property type="match status" value="1"/>
</dbReference>
<feature type="domain" description="Fibronectin type-III" evidence="6">
    <location>
        <begin position="550"/>
        <end position="589"/>
    </location>
</feature>
<dbReference type="AlphaFoldDB" id="A0AA35RLL3"/>
<dbReference type="SMART" id="SM00408">
    <property type="entry name" value="IGc2"/>
    <property type="match status" value="3"/>
</dbReference>
<feature type="domain" description="Ig-like" evidence="5">
    <location>
        <begin position="353"/>
        <end position="441"/>
    </location>
</feature>
<comment type="caution">
    <text evidence="8">The sequence shown here is derived from an EMBL/GenBank/DDBJ whole genome shotgun (WGS) entry which is preliminary data.</text>
</comment>
<evidence type="ECO:0000313" key="9">
    <source>
        <dbReference type="Proteomes" id="UP001174909"/>
    </source>
</evidence>
<dbReference type="InterPro" id="IPR003599">
    <property type="entry name" value="Ig_sub"/>
</dbReference>
<keyword evidence="1" id="KW-0677">Repeat</keyword>
<dbReference type="Pfam" id="PF13927">
    <property type="entry name" value="Ig_3"/>
    <property type="match status" value="2"/>
</dbReference>
<feature type="domain" description="Ig-like" evidence="5">
    <location>
        <begin position="447"/>
        <end position="545"/>
    </location>
</feature>
<dbReference type="SMART" id="SM00409">
    <property type="entry name" value="IG"/>
    <property type="match status" value="3"/>
</dbReference>
<evidence type="ECO:0000259" key="6">
    <source>
        <dbReference type="PROSITE" id="PS50853"/>
    </source>
</evidence>
<dbReference type="Pfam" id="PF07679">
    <property type="entry name" value="I-set"/>
    <property type="match status" value="1"/>
</dbReference>
<dbReference type="Proteomes" id="UP001174909">
    <property type="component" value="Unassembled WGS sequence"/>
</dbReference>
<feature type="domain" description="HTH cro/C1-type" evidence="7">
    <location>
        <begin position="145"/>
        <end position="199"/>
    </location>
</feature>
<dbReference type="CDD" id="cd00063">
    <property type="entry name" value="FN3"/>
    <property type="match status" value="1"/>
</dbReference>
<accession>A0AA35RLL3</accession>
<reference evidence="8" key="1">
    <citation type="submission" date="2023-03" db="EMBL/GenBank/DDBJ databases">
        <authorList>
            <person name="Steffen K."/>
            <person name="Cardenas P."/>
        </authorList>
    </citation>
    <scope>NUCLEOTIDE SEQUENCE</scope>
</reference>
<dbReference type="InterPro" id="IPR003961">
    <property type="entry name" value="FN3_dom"/>
</dbReference>
<sequence length="589" mass="64411">MAEIGGAALQKNRISRLQEICQQWRLPLPVYREAQGTFSEFGTEISLTLEGEPVTFHGRGRTKKISKSNAAQEVLNYIAKNKAHLLEPPPVTVVDEGAIVEAQSIWKKGSHLNRQHVPSVDQSELAGETERLDHVHVGLELGRLIQQTRTQRKMSQKDLAAKINEKVVVVVDYESGRALPNTHIISKLERALGVHLTGEKESIALDIDSRKLGTEEDAAISHGMSMDRSSSRQELWRRRKQLGTKPELMLFLFFFLAPHLVSGQEAPTITVPPMDRNVLRGDAFNMTCSAEGSGAVSIQWEKDGLLLSNGIVMGNNLIFDEALPSNAGMYVCVATNEGGEARAGATVTVFYAPVFLSLEVEPGEEVINGSMVTLTCDMDGFPIPNITWLHNGMEVVGSGRVSLSGSGSVLTIAEVILSDSGVYTCNTSNNYGTAEADFDILLMIYYPPMEIMVQGHPPELDPRLGERAELTCVAFSIPSSTYSWWKVGGGGEEERVEDSASISTFGGNGTLLFVMVQREDAGSYFCNASNDYGSLVSQYLTLRVSAVPLAPTELGLNSLSSTSADIRWDRVSSSYPPVHTYHVEYRLKP</sequence>
<dbReference type="Gene3D" id="2.60.40.10">
    <property type="entry name" value="Immunoglobulins"/>
    <property type="match status" value="4"/>
</dbReference>
<evidence type="ECO:0000256" key="1">
    <source>
        <dbReference type="ARBA" id="ARBA00022737"/>
    </source>
</evidence>
<dbReference type="InterPro" id="IPR036116">
    <property type="entry name" value="FN3_sf"/>
</dbReference>
<dbReference type="CDD" id="cd00093">
    <property type="entry name" value="HTH_XRE"/>
    <property type="match status" value="1"/>
</dbReference>
<protein>
    <submittedName>
        <fullName evidence="8">Hemicentin-1</fullName>
    </submittedName>
</protein>
<keyword evidence="3" id="KW-0694">RNA-binding</keyword>
<feature type="domain" description="DRBM" evidence="4">
    <location>
        <begin position="12"/>
        <end position="80"/>
    </location>
</feature>
<dbReference type="GO" id="GO:0003677">
    <property type="term" value="F:DNA binding"/>
    <property type="evidence" value="ECO:0007669"/>
    <property type="project" value="InterPro"/>
</dbReference>
<evidence type="ECO:0000256" key="3">
    <source>
        <dbReference type="PROSITE-ProRule" id="PRU00266"/>
    </source>
</evidence>
<evidence type="ECO:0000313" key="8">
    <source>
        <dbReference type="EMBL" id="CAI8013800.1"/>
    </source>
</evidence>
<dbReference type="InterPro" id="IPR013098">
    <property type="entry name" value="Ig_I-set"/>
</dbReference>
<dbReference type="SUPFAM" id="SSF48726">
    <property type="entry name" value="Immunoglobulin"/>
    <property type="match status" value="3"/>
</dbReference>
<organism evidence="8 9">
    <name type="scientific">Geodia barretti</name>
    <name type="common">Barrett's horny sponge</name>
    <dbReference type="NCBI Taxonomy" id="519541"/>
    <lineage>
        <taxon>Eukaryota</taxon>
        <taxon>Metazoa</taxon>
        <taxon>Porifera</taxon>
        <taxon>Demospongiae</taxon>
        <taxon>Heteroscleromorpha</taxon>
        <taxon>Tetractinellida</taxon>
        <taxon>Astrophorina</taxon>
        <taxon>Geodiidae</taxon>
        <taxon>Geodia</taxon>
    </lineage>
</organism>
<dbReference type="InterPro" id="IPR003598">
    <property type="entry name" value="Ig_sub2"/>
</dbReference>
<dbReference type="InterPro" id="IPR010982">
    <property type="entry name" value="Lambda_DNA-bd_dom_sf"/>
</dbReference>
<dbReference type="Pfam" id="PF01381">
    <property type="entry name" value="HTH_3"/>
    <property type="match status" value="1"/>
</dbReference>
<keyword evidence="9" id="KW-1185">Reference proteome</keyword>
<evidence type="ECO:0000259" key="4">
    <source>
        <dbReference type="PROSITE" id="PS50137"/>
    </source>
</evidence>
<dbReference type="SUPFAM" id="SSF49265">
    <property type="entry name" value="Fibronectin type III"/>
    <property type="match status" value="1"/>
</dbReference>
<evidence type="ECO:0000259" key="5">
    <source>
        <dbReference type="PROSITE" id="PS50835"/>
    </source>
</evidence>
<dbReference type="GO" id="GO:0003723">
    <property type="term" value="F:RNA binding"/>
    <property type="evidence" value="ECO:0007669"/>
    <property type="project" value="UniProtKB-UniRule"/>
</dbReference>
<dbReference type="InterPro" id="IPR013783">
    <property type="entry name" value="Ig-like_fold"/>
</dbReference>
<dbReference type="Pfam" id="PF00035">
    <property type="entry name" value="dsrm"/>
    <property type="match status" value="1"/>
</dbReference>
<dbReference type="PROSITE" id="PS50137">
    <property type="entry name" value="DS_RBD"/>
    <property type="match status" value="1"/>
</dbReference>
<dbReference type="PANTHER" id="PTHR10075:SF14">
    <property type="entry name" value="CELL ADHESION MOLECULE DSCAM2-RELATED"/>
    <property type="match status" value="1"/>
</dbReference>
<name>A0AA35RLL3_GEOBA</name>
<dbReference type="InterPro" id="IPR036179">
    <property type="entry name" value="Ig-like_dom_sf"/>
</dbReference>
<proteinExistence type="predicted"/>
<dbReference type="PANTHER" id="PTHR10075">
    <property type="entry name" value="BASIGIN RELATED"/>
    <property type="match status" value="1"/>
</dbReference>
<dbReference type="PROSITE" id="PS50853">
    <property type="entry name" value="FN3"/>
    <property type="match status" value="1"/>
</dbReference>
<dbReference type="Gene3D" id="1.10.260.40">
    <property type="entry name" value="lambda repressor-like DNA-binding domains"/>
    <property type="match status" value="1"/>
</dbReference>
<dbReference type="CDD" id="cd00096">
    <property type="entry name" value="Ig"/>
    <property type="match status" value="2"/>
</dbReference>
<dbReference type="InterPro" id="IPR001387">
    <property type="entry name" value="Cro/C1-type_HTH"/>
</dbReference>